<sequence>MPAPLLCERCWFPVGPEEPVRRRVGREGDEIVSLGYEHADRTCTPQEPTTGDDAA</sequence>
<evidence type="ECO:0000313" key="2">
    <source>
        <dbReference type="Proteomes" id="UP000245639"/>
    </source>
</evidence>
<dbReference type="RefSeq" id="WP_165825851.1">
    <property type="nucleotide sequence ID" value="NZ_QEKW01000013.1"/>
</dbReference>
<reference evidence="1 2" key="1">
    <citation type="submission" date="2018-04" db="EMBL/GenBank/DDBJ databases">
        <title>Genomic Encyclopedia of Type Strains, Phase IV (KMG-IV): sequencing the most valuable type-strain genomes for metagenomic binning, comparative biology and taxonomic classification.</title>
        <authorList>
            <person name="Goeker M."/>
        </authorList>
    </citation>
    <scope>NUCLEOTIDE SEQUENCE [LARGE SCALE GENOMIC DNA]</scope>
    <source>
        <strain evidence="1 2">DSM 45771</strain>
    </source>
</reference>
<proteinExistence type="predicted"/>
<name>A0A2U1F2E6_9PSEU</name>
<accession>A0A2U1F2E6</accession>
<evidence type="ECO:0000313" key="1">
    <source>
        <dbReference type="EMBL" id="PVZ06355.1"/>
    </source>
</evidence>
<dbReference type="EMBL" id="QEKW01000013">
    <property type="protein sequence ID" value="PVZ06355.1"/>
    <property type="molecule type" value="Genomic_DNA"/>
</dbReference>
<comment type="caution">
    <text evidence="1">The sequence shown here is derived from an EMBL/GenBank/DDBJ whole genome shotgun (WGS) entry which is preliminary data.</text>
</comment>
<protein>
    <submittedName>
        <fullName evidence="1">Uncharacterized protein</fullName>
    </submittedName>
</protein>
<organism evidence="1 2">
    <name type="scientific">Actinomycetospora cinnamomea</name>
    <dbReference type="NCBI Taxonomy" id="663609"/>
    <lineage>
        <taxon>Bacteria</taxon>
        <taxon>Bacillati</taxon>
        <taxon>Actinomycetota</taxon>
        <taxon>Actinomycetes</taxon>
        <taxon>Pseudonocardiales</taxon>
        <taxon>Pseudonocardiaceae</taxon>
        <taxon>Actinomycetospora</taxon>
    </lineage>
</organism>
<dbReference type="Proteomes" id="UP000245639">
    <property type="component" value="Unassembled WGS sequence"/>
</dbReference>
<keyword evidence="2" id="KW-1185">Reference proteome</keyword>
<dbReference type="AlphaFoldDB" id="A0A2U1F2E6"/>
<gene>
    <name evidence="1" type="ORF">C8D89_11393</name>
</gene>